<gene>
    <name evidence="3" type="primary">PARPA_08074.1 scaffold 31632</name>
</gene>
<dbReference type="AlphaFoldDB" id="A0A0B7NGA1"/>
<sequence length="407" mass="46747">MVVTKAGSDEVKQENSITPNRKSYRCCKEDEKEGLFFQVYEKGLSVRAAALQLQIKPHTVQYWVQQDQNEPKDQIVKNVGGGRPPGRPPKLVEEHPQFLIDLIDKKPSLVLDEIMASLTEQFSDLKIKKSALHDSMTKQCKISLAHFQLAERNNPEKIEDRHAWVTKWLQTDMDFCVKTRAMTTTILGAISPFGVVNVSVRRPKAMAPSKKRKSAGSSRTVDKTTSKRGTVTGHYFNCLSGTMDVLDRHEMFKDNYLVIDNAPISQHEDIRKHIENRGYRCIYLPPYSPELNPTEQFWSISSEQLSFASAKAWARRWLRQTQYSLWFFGMFQIRLEVDFCALLCLNVIANVWTDRLAILSMHQWTSTAFLRIRFLVDVDNDILRLTLLSLACFVSVPGLYPLISDRE</sequence>
<dbReference type="Pfam" id="PF13358">
    <property type="entry name" value="DDE_3"/>
    <property type="match status" value="1"/>
</dbReference>
<name>A0A0B7NGA1_9FUNG</name>
<dbReference type="PANTHER" id="PTHR46564:SF1">
    <property type="entry name" value="TRANSPOSASE"/>
    <property type="match status" value="1"/>
</dbReference>
<protein>
    <recommendedName>
        <fullName evidence="2">Tc1-like transposase DDE domain-containing protein</fullName>
    </recommendedName>
</protein>
<dbReference type="Proteomes" id="UP000054107">
    <property type="component" value="Unassembled WGS sequence"/>
</dbReference>
<dbReference type="InterPro" id="IPR009057">
    <property type="entry name" value="Homeodomain-like_sf"/>
</dbReference>
<evidence type="ECO:0000259" key="2">
    <source>
        <dbReference type="Pfam" id="PF13358"/>
    </source>
</evidence>
<evidence type="ECO:0000256" key="1">
    <source>
        <dbReference type="SAM" id="MobiDB-lite"/>
    </source>
</evidence>
<accession>A0A0B7NGA1</accession>
<dbReference type="GO" id="GO:0003676">
    <property type="term" value="F:nucleic acid binding"/>
    <property type="evidence" value="ECO:0007669"/>
    <property type="project" value="InterPro"/>
</dbReference>
<dbReference type="STRING" id="35722.A0A0B7NGA1"/>
<dbReference type="EMBL" id="LN730723">
    <property type="protein sequence ID" value="CEP13931.1"/>
    <property type="molecule type" value="Genomic_DNA"/>
</dbReference>
<keyword evidence="4" id="KW-1185">Reference proteome</keyword>
<dbReference type="InterPro" id="IPR038717">
    <property type="entry name" value="Tc1-like_DDE_dom"/>
</dbReference>
<feature type="domain" description="Tc1-like transposase DDE" evidence="2">
    <location>
        <begin position="246"/>
        <end position="305"/>
    </location>
</feature>
<evidence type="ECO:0000313" key="3">
    <source>
        <dbReference type="EMBL" id="CEP13931.1"/>
    </source>
</evidence>
<reference evidence="3 4" key="1">
    <citation type="submission" date="2014-09" db="EMBL/GenBank/DDBJ databases">
        <authorList>
            <person name="Ellenberger Sabrina"/>
        </authorList>
    </citation>
    <scope>NUCLEOTIDE SEQUENCE [LARGE SCALE GENOMIC DNA]</scope>
    <source>
        <strain evidence="3 4">CBS 412.66</strain>
    </source>
</reference>
<dbReference type="Gene3D" id="3.30.420.10">
    <property type="entry name" value="Ribonuclease H-like superfamily/Ribonuclease H"/>
    <property type="match status" value="1"/>
</dbReference>
<dbReference type="InterPro" id="IPR036397">
    <property type="entry name" value="RNaseH_sf"/>
</dbReference>
<feature type="compositionally biased region" description="Basic residues" evidence="1">
    <location>
        <begin position="204"/>
        <end position="214"/>
    </location>
</feature>
<feature type="region of interest" description="Disordered" evidence="1">
    <location>
        <begin position="204"/>
        <end position="225"/>
    </location>
</feature>
<proteinExistence type="predicted"/>
<dbReference type="OrthoDB" id="2262293at2759"/>
<dbReference type="PANTHER" id="PTHR46564">
    <property type="entry name" value="TRANSPOSASE"/>
    <property type="match status" value="1"/>
</dbReference>
<evidence type="ECO:0000313" key="4">
    <source>
        <dbReference type="Proteomes" id="UP000054107"/>
    </source>
</evidence>
<organism evidence="3 4">
    <name type="scientific">Parasitella parasitica</name>
    <dbReference type="NCBI Taxonomy" id="35722"/>
    <lineage>
        <taxon>Eukaryota</taxon>
        <taxon>Fungi</taxon>
        <taxon>Fungi incertae sedis</taxon>
        <taxon>Mucoromycota</taxon>
        <taxon>Mucoromycotina</taxon>
        <taxon>Mucoromycetes</taxon>
        <taxon>Mucorales</taxon>
        <taxon>Mucorineae</taxon>
        <taxon>Mucoraceae</taxon>
        <taxon>Parasitella</taxon>
    </lineage>
</organism>
<dbReference type="SUPFAM" id="SSF46689">
    <property type="entry name" value="Homeodomain-like"/>
    <property type="match status" value="1"/>
</dbReference>